<keyword evidence="12" id="KW-0333">Golgi apparatus</keyword>
<dbReference type="SUPFAM" id="SSF81338">
    <property type="entry name" value="Aquaporin-like"/>
    <property type="match status" value="1"/>
</dbReference>
<keyword evidence="11 25" id="KW-1133">Transmembrane helix</keyword>
<evidence type="ECO:0000256" key="20">
    <source>
        <dbReference type="ARBA" id="ARBA00033351"/>
    </source>
</evidence>
<sequence>MHTATDCTPALLQDTASTPSRRAEAAPSRSLPSPEASLSTMWELRSVTFTRAVFAEFLATLIFIFFGLGSALPWPTSPPNVLQISLAFGLAIATLVQAVGHVSGAHINPAVTVACLVGSQVSFLRAIFYVVAQVLGAVTGAALLHQITPPHVRGSLAVNRVHNDTTTGQAVTMELFLTFQLVLCIFASTDDRRNDNVGSPALSIGFSVALGHLLGIYYTGCSMNPARSFGPAVIVGDFDSHWVSKTPVSSQGEVSFVLRGKPGTRWPVCLAAQSAAPQPSGPGPKGSFMRIPSSLSAIRMNSPPRWVLLLSGLACISATAFTCKCTAGKVCLPPFGEAHV</sequence>
<comment type="catalytic activity">
    <reaction evidence="21">
        <text>H2O(in) = H2O(out)</text>
        <dbReference type="Rhea" id="RHEA:29667"/>
        <dbReference type="ChEBI" id="CHEBI:15377"/>
    </reaction>
</comment>
<dbReference type="PROSITE" id="PS00221">
    <property type="entry name" value="MIP"/>
    <property type="match status" value="1"/>
</dbReference>
<feature type="transmembrane region" description="Helical" evidence="25">
    <location>
        <begin position="167"/>
        <end position="189"/>
    </location>
</feature>
<feature type="transmembrane region" description="Helical" evidence="25">
    <location>
        <begin position="53"/>
        <end position="72"/>
    </location>
</feature>
<evidence type="ECO:0000256" key="9">
    <source>
        <dbReference type="ARBA" id="ARBA00022553"/>
    </source>
</evidence>
<evidence type="ECO:0000313" key="27">
    <source>
        <dbReference type="Proteomes" id="UP000694545"/>
    </source>
</evidence>
<evidence type="ECO:0000256" key="13">
    <source>
        <dbReference type="ARBA" id="ARBA00023136"/>
    </source>
</evidence>
<dbReference type="GO" id="GO:0016324">
    <property type="term" value="C:apical plasma membrane"/>
    <property type="evidence" value="ECO:0007669"/>
    <property type="project" value="UniProtKB-SubCell"/>
</dbReference>
<evidence type="ECO:0000256" key="23">
    <source>
        <dbReference type="RuleBase" id="RU000477"/>
    </source>
</evidence>
<feature type="transmembrane region" description="Helical" evidence="25">
    <location>
        <begin position="201"/>
        <end position="220"/>
    </location>
</feature>
<evidence type="ECO:0000256" key="5">
    <source>
        <dbReference type="ARBA" id="ARBA00006175"/>
    </source>
</evidence>
<feature type="transmembrane region" description="Helical" evidence="25">
    <location>
        <begin position="126"/>
        <end position="147"/>
    </location>
</feature>
<comment type="subcellular location">
    <subcellularLocation>
        <location evidence="2">Apical cell membrane</location>
        <topology evidence="2">Multi-pass membrane protein</topology>
    </subcellularLocation>
    <subcellularLocation>
        <location evidence="4">Basolateral cell membrane</location>
        <topology evidence="4">Multi-pass membrane protein</topology>
    </subcellularLocation>
    <subcellularLocation>
        <location evidence="3">Cytoplasmic vesicle membrane</location>
        <topology evidence="3">Multi-pass membrane protein</topology>
    </subcellularLocation>
    <subcellularLocation>
        <location evidence="1">Golgi apparatus</location>
        <location evidence="1">trans-Golgi network membrane</location>
        <topology evidence="1">Multi-pass membrane protein</topology>
    </subcellularLocation>
</comment>
<comment type="similarity">
    <text evidence="5 23">Belongs to the MIP/aquaporin (TC 1.A.8) family.</text>
</comment>
<dbReference type="AlphaFoldDB" id="A0A8D2LMT2"/>
<evidence type="ECO:0000256" key="12">
    <source>
        <dbReference type="ARBA" id="ARBA00023034"/>
    </source>
</evidence>
<dbReference type="InterPro" id="IPR022357">
    <property type="entry name" value="MIP_CS"/>
</dbReference>
<evidence type="ECO:0000256" key="8">
    <source>
        <dbReference type="ARBA" id="ARBA00022475"/>
    </source>
</evidence>
<evidence type="ECO:0000256" key="6">
    <source>
        <dbReference type="ARBA" id="ARBA00020967"/>
    </source>
</evidence>
<evidence type="ECO:0000256" key="1">
    <source>
        <dbReference type="ARBA" id="ARBA00004166"/>
    </source>
</evidence>
<dbReference type="PRINTS" id="PR02014">
    <property type="entry name" value="AQUAPORIN2"/>
</dbReference>
<keyword evidence="13 25" id="KW-0472">Membrane</keyword>
<reference evidence="26" key="2">
    <citation type="submission" date="2025-09" db="UniProtKB">
        <authorList>
            <consortium name="Ensembl"/>
        </authorList>
    </citation>
    <scope>IDENTIFICATION</scope>
</reference>
<dbReference type="GO" id="GO:0005794">
    <property type="term" value="C:Golgi apparatus"/>
    <property type="evidence" value="ECO:0007669"/>
    <property type="project" value="UniProtKB-SubCell"/>
</dbReference>
<feature type="transmembrane region" description="Helical" evidence="25">
    <location>
        <begin position="84"/>
        <end position="105"/>
    </location>
</feature>
<dbReference type="NCBIfam" id="TIGR00861">
    <property type="entry name" value="MIP"/>
    <property type="match status" value="1"/>
</dbReference>
<evidence type="ECO:0000256" key="4">
    <source>
        <dbReference type="ARBA" id="ARBA00004554"/>
    </source>
</evidence>
<evidence type="ECO:0000256" key="18">
    <source>
        <dbReference type="ARBA" id="ARBA00031624"/>
    </source>
</evidence>
<keyword evidence="27" id="KW-1185">Reference proteome</keyword>
<evidence type="ECO:0000256" key="25">
    <source>
        <dbReference type="SAM" id="Phobius"/>
    </source>
</evidence>
<dbReference type="InterPro" id="IPR000425">
    <property type="entry name" value="MIP"/>
</dbReference>
<keyword evidence="15" id="KW-0968">Cytoplasmic vesicle</keyword>
<keyword evidence="8" id="KW-1003">Cell membrane</keyword>
<dbReference type="Gene3D" id="1.20.1080.10">
    <property type="entry name" value="Glycerol uptake facilitator protein"/>
    <property type="match status" value="1"/>
</dbReference>
<evidence type="ECO:0000256" key="10">
    <source>
        <dbReference type="ARBA" id="ARBA00022692"/>
    </source>
</evidence>
<dbReference type="GO" id="GO:0030659">
    <property type="term" value="C:cytoplasmic vesicle membrane"/>
    <property type="evidence" value="ECO:0007669"/>
    <property type="project" value="UniProtKB-SubCell"/>
</dbReference>
<evidence type="ECO:0000256" key="17">
    <source>
        <dbReference type="ARBA" id="ARBA00031462"/>
    </source>
</evidence>
<keyword evidence="9" id="KW-0597">Phosphoprotein</keyword>
<evidence type="ECO:0000256" key="16">
    <source>
        <dbReference type="ARBA" id="ARBA00030671"/>
    </source>
</evidence>
<dbReference type="Ensembl" id="ENSVKKT00000024723.1">
    <property type="protein sequence ID" value="ENSVKKP00000024132.1"/>
    <property type="gene ID" value="ENSVKKG00000015825.1"/>
</dbReference>
<protein>
    <recommendedName>
        <fullName evidence="6">Aquaporin-2</fullName>
    </recommendedName>
    <alternativeName>
        <fullName evidence="16">ADH water channel</fullName>
    </alternativeName>
    <alternativeName>
        <fullName evidence="20">Aquaporin-CD</fullName>
    </alternativeName>
    <alternativeName>
        <fullName evidence="17">Collecting duct water channel protein</fullName>
    </alternativeName>
    <alternativeName>
        <fullName evidence="18">WCH-CD</fullName>
    </alternativeName>
    <alternativeName>
        <fullName evidence="19">Water channel protein for renal collecting duct</fullName>
    </alternativeName>
</protein>
<keyword evidence="14" id="KW-0325">Glycoprotein</keyword>
<dbReference type="PANTHER" id="PTHR19139">
    <property type="entry name" value="AQUAPORIN TRANSPORTER"/>
    <property type="match status" value="1"/>
</dbReference>
<evidence type="ECO:0000256" key="15">
    <source>
        <dbReference type="ARBA" id="ARBA00023329"/>
    </source>
</evidence>
<dbReference type="PRINTS" id="PR00783">
    <property type="entry name" value="MINTRINSICP"/>
</dbReference>
<evidence type="ECO:0000256" key="21">
    <source>
        <dbReference type="ARBA" id="ARBA00034651"/>
    </source>
</evidence>
<evidence type="ECO:0000313" key="26">
    <source>
        <dbReference type="Ensembl" id="ENSVKKP00000024132.1"/>
    </source>
</evidence>
<comment type="catalytic activity">
    <reaction evidence="22">
        <text>glycerol(in) = glycerol(out)</text>
        <dbReference type="Rhea" id="RHEA:29675"/>
        <dbReference type="ChEBI" id="CHEBI:17754"/>
    </reaction>
</comment>
<name>A0A8D2LMT2_VARKO</name>
<evidence type="ECO:0000256" key="7">
    <source>
        <dbReference type="ARBA" id="ARBA00022448"/>
    </source>
</evidence>
<proteinExistence type="inferred from homology"/>
<keyword evidence="10 23" id="KW-0812">Transmembrane</keyword>
<evidence type="ECO:0000256" key="24">
    <source>
        <dbReference type="SAM" id="MobiDB-lite"/>
    </source>
</evidence>
<dbReference type="CDD" id="cd00333">
    <property type="entry name" value="MIP"/>
    <property type="match status" value="1"/>
</dbReference>
<reference evidence="26" key="1">
    <citation type="submission" date="2025-08" db="UniProtKB">
        <authorList>
            <consortium name="Ensembl"/>
        </authorList>
    </citation>
    <scope>IDENTIFICATION</scope>
</reference>
<feature type="region of interest" description="Disordered" evidence="24">
    <location>
        <begin position="1"/>
        <end position="35"/>
    </location>
</feature>
<dbReference type="Proteomes" id="UP000694545">
    <property type="component" value="Unplaced"/>
</dbReference>
<evidence type="ECO:0000256" key="14">
    <source>
        <dbReference type="ARBA" id="ARBA00023180"/>
    </source>
</evidence>
<dbReference type="InterPro" id="IPR034294">
    <property type="entry name" value="Aquaporin_transptr"/>
</dbReference>
<evidence type="ECO:0000256" key="11">
    <source>
        <dbReference type="ARBA" id="ARBA00022989"/>
    </source>
</evidence>
<organism evidence="26 27">
    <name type="scientific">Varanus komodoensis</name>
    <name type="common">Komodo dragon</name>
    <dbReference type="NCBI Taxonomy" id="61221"/>
    <lineage>
        <taxon>Eukaryota</taxon>
        <taxon>Metazoa</taxon>
        <taxon>Chordata</taxon>
        <taxon>Craniata</taxon>
        <taxon>Vertebrata</taxon>
        <taxon>Euteleostomi</taxon>
        <taxon>Lepidosauria</taxon>
        <taxon>Squamata</taxon>
        <taxon>Bifurcata</taxon>
        <taxon>Unidentata</taxon>
        <taxon>Episquamata</taxon>
        <taxon>Toxicofera</taxon>
        <taxon>Anguimorpha</taxon>
        <taxon>Paleoanguimorpha</taxon>
        <taxon>Varanoidea</taxon>
        <taxon>Varanidae</taxon>
        <taxon>Varanus</taxon>
    </lineage>
</organism>
<evidence type="ECO:0000256" key="2">
    <source>
        <dbReference type="ARBA" id="ARBA00004424"/>
    </source>
</evidence>
<dbReference type="Pfam" id="PF00230">
    <property type="entry name" value="MIP"/>
    <property type="match status" value="1"/>
</dbReference>
<keyword evidence="7 23" id="KW-0813">Transport</keyword>
<accession>A0A8D2LMT2</accession>
<evidence type="ECO:0000256" key="3">
    <source>
        <dbReference type="ARBA" id="ARBA00004439"/>
    </source>
</evidence>
<dbReference type="GO" id="GO:0016323">
    <property type="term" value="C:basolateral plasma membrane"/>
    <property type="evidence" value="ECO:0007669"/>
    <property type="project" value="UniProtKB-SubCell"/>
</dbReference>
<dbReference type="FunFam" id="1.20.1080.10:FF:000003">
    <property type="entry name" value="Lens fiber major intrinsic"/>
    <property type="match status" value="1"/>
</dbReference>
<dbReference type="InterPro" id="IPR023271">
    <property type="entry name" value="Aquaporin-like"/>
</dbReference>
<evidence type="ECO:0000256" key="22">
    <source>
        <dbReference type="ARBA" id="ARBA00049405"/>
    </source>
</evidence>
<dbReference type="GO" id="GO:0015250">
    <property type="term" value="F:water channel activity"/>
    <property type="evidence" value="ECO:0007669"/>
    <property type="project" value="TreeGrafter"/>
</dbReference>
<dbReference type="PANTHER" id="PTHR19139:SF45">
    <property type="entry name" value="AQUAPORIN-2"/>
    <property type="match status" value="1"/>
</dbReference>
<evidence type="ECO:0000256" key="19">
    <source>
        <dbReference type="ARBA" id="ARBA00033076"/>
    </source>
</evidence>